<reference evidence="2 3" key="1">
    <citation type="submission" date="2019-03" db="EMBL/GenBank/DDBJ databases">
        <title>Deep-cultivation of Planctomycetes and their phenomic and genomic characterization uncovers novel biology.</title>
        <authorList>
            <person name="Wiegand S."/>
            <person name="Jogler M."/>
            <person name="Boedeker C."/>
            <person name="Pinto D."/>
            <person name="Vollmers J."/>
            <person name="Rivas-Marin E."/>
            <person name="Kohn T."/>
            <person name="Peeters S.H."/>
            <person name="Heuer A."/>
            <person name="Rast P."/>
            <person name="Oberbeckmann S."/>
            <person name="Bunk B."/>
            <person name="Jeske O."/>
            <person name="Meyerdierks A."/>
            <person name="Storesund J.E."/>
            <person name="Kallscheuer N."/>
            <person name="Luecker S."/>
            <person name="Lage O.M."/>
            <person name="Pohl T."/>
            <person name="Merkel B.J."/>
            <person name="Hornburger P."/>
            <person name="Mueller R.-W."/>
            <person name="Bruemmer F."/>
            <person name="Labrenz M."/>
            <person name="Spormann A.M."/>
            <person name="Op den Camp H."/>
            <person name="Overmann J."/>
            <person name="Amann R."/>
            <person name="Jetten M.S.M."/>
            <person name="Mascher T."/>
            <person name="Medema M.H."/>
            <person name="Devos D.P."/>
            <person name="Kaster A.-K."/>
            <person name="Ovreas L."/>
            <person name="Rohde M."/>
            <person name="Galperin M.Y."/>
            <person name="Jogler C."/>
        </authorList>
    </citation>
    <scope>NUCLEOTIDE SEQUENCE [LARGE SCALE GENOMIC DNA]</scope>
    <source>
        <strain evidence="2 3">Enr17</strain>
    </source>
</reference>
<dbReference type="InterPro" id="IPR051916">
    <property type="entry name" value="GPI-anchor_lipid_remodeler"/>
</dbReference>
<dbReference type="Proteomes" id="UP000318313">
    <property type="component" value="Chromosome"/>
</dbReference>
<dbReference type="SUPFAM" id="SSF56219">
    <property type="entry name" value="DNase I-like"/>
    <property type="match status" value="1"/>
</dbReference>
<name>A0A518I6Z5_9PLAN</name>
<dbReference type="Gene3D" id="3.60.10.10">
    <property type="entry name" value="Endonuclease/exonuclease/phosphatase"/>
    <property type="match status" value="1"/>
</dbReference>
<evidence type="ECO:0000259" key="1">
    <source>
        <dbReference type="Pfam" id="PF03372"/>
    </source>
</evidence>
<feature type="domain" description="Endonuclease/exonuclease/phosphatase" evidence="1">
    <location>
        <begin position="3"/>
        <end position="221"/>
    </location>
</feature>
<protein>
    <recommendedName>
        <fullName evidence="1">Endonuclease/exonuclease/phosphatase domain-containing protein</fullName>
    </recommendedName>
</protein>
<sequence>MAPSLEDVVNVIENTGADVVALQEVDVNCPRTDRVNQVEEIGRRLGMTPHFFSLVDWAQFEHPRENEGLYGLAFLSRMNLRLLDLNQVHLPVVSPLSEPRGVFQMQFDWEGKPFSILNTHLSVQRRENILQIEALHELMQQVCSERGPCVLMGDFNSPGRTRAMKRLRSVMQECIPRGSPRSTFPSRFPMLQLDRIFTGGGLESYPSQVLISPSARKASDHLPIQVELKL</sequence>
<dbReference type="InterPro" id="IPR036691">
    <property type="entry name" value="Endo/exonu/phosph_ase_sf"/>
</dbReference>
<dbReference type="InterPro" id="IPR005135">
    <property type="entry name" value="Endo/exonuclease/phosphatase"/>
</dbReference>
<proteinExistence type="predicted"/>
<evidence type="ECO:0000313" key="2">
    <source>
        <dbReference type="EMBL" id="QDV48865.1"/>
    </source>
</evidence>
<dbReference type="GO" id="GO:0006506">
    <property type="term" value="P:GPI anchor biosynthetic process"/>
    <property type="evidence" value="ECO:0007669"/>
    <property type="project" value="TreeGrafter"/>
</dbReference>
<keyword evidence="3" id="KW-1185">Reference proteome</keyword>
<dbReference type="PANTHER" id="PTHR14859">
    <property type="entry name" value="CALCOFLUOR WHITE HYPERSENSITIVE PROTEIN PRECURSOR"/>
    <property type="match status" value="1"/>
</dbReference>
<dbReference type="AlphaFoldDB" id="A0A518I6Z5"/>
<dbReference type="EMBL" id="CP037452">
    <property type="protein sequence ID" value="QDV48865.1"/>
    <property type="molecule type" value="Genomic_DNA"/>
</dbReference>
<evidence type="ECO:0000313" key="3">
    <source>
        <dbReference type="Proteomes" id="UP000318313"/>
    </source>
</evidence>
<accession>A0A518I6Z5</accession>
<dbReference type="Pfam" id="PF03372">
    <property type="entry name" value="Exo_endo_phos"/>
    <property type="match status" value="1"/>
</dbReference>
<organism evidence="2 3">
    <name type="scientific">Gimesia fumaroli</name>
    <dbReference type="NCBI Taxonomy" id="2527976"/>
    <lineage>
        <taxon>Bacteria</taxon>
        <taxon>Pseudomonadati</taxon>
        <taxon>Planctomycetota</taxon>
        <taxon>Planctomycetia</taxon>
        <taxon>Planctomycetales</taxon>
        <taxon>Planctomycetaceae</taxon>
        <taxon>Gimesia</taxon>
    </lineage>
</organism>
<dbReference type="GO" id="GO:0003824">
    <property type="term" value="F:catalytic activity"/>
    <property type="evidence" value="ECO:0007669"/>
    <property type="project" value="InterPro"/>
</dbReference>
<dbReference type="KEGG" id="gfm:Enr17x_08790"/>
<dbReference type="PANTHER" id="PTHR14859:SF15">
    <property type="entry name" value="ENDONUCLEASE_EXONUCLEASE_PHOSPHATASE DOMAIN-CONTAINING PROTEIN"/>
    <property type="match status" value="1"/>
</dbReference>
<dbReference type="GO" id="GO:0016020">
    <property type="term" value="C:membrane"/>
    <property type="evidence" value="ECO:0007669"/>
    <property type="project" value="GOC"/>
</dbReference>
<gene>
    <name evidence="2" type="ORF">Enr17x_08790</name>
</gene>